<evidence type="ECO:0000313" key="2">
    <source>
        <dbReference type="Proteomes" id="UP000505355"/>
    </source>
</evidence>
<reference evidence="1 2" key="1">
    <citation type="submission" date="2020-05" db="EMBL/GenBank/DDBJ databases">
        <title>Mucilaginibacter mali sp. nov.</title>
        <authorList>
            <person name="Kim H.S."/>
            <person name="Lee K.C."/>
            <person name="Suh M.K."/>
            <person name="Kim J.-S."/>
            <person name="Han K.-I."/>
            <person name="Eom M.K."/>
            <person name="Shin Y.K."/>
            <person name="Lee J.-S."/>
        </authorList>
    </citation>
    <scope>NUCLEOTIDE SEQUENCE [LARGE SCALE GENOMIC DNA]</scope>
    <source>
        <strain evidence="1 2">G2-14</strain>
    </source>
</reference>
<accession>A0A7D4Q3L3</accession>
<dbReference type="EMBL" id="CP054139">
    <property type="protein sequence ID" value="QKJ30367.1"/>
    <property type="molecule type" value="Genomic_DNA"/>
</dbReference>
<sequence length="209" mass="24773">MNKETNKNTLLELLHNRFKQYNYSLNRSLAEFTKREPDGWSKFQLIFLNRDAGWEINIGMLIRKNVVEDLYHKVSSFEPKYQKTTPTVGITVENLLDDNKKHRCYLNSNEDIENCVYYIEKIFRDIALPFFRQYNEIGNIEKAVNVKNGKSIFSGLKYEGNLGVILAKLVRNPDYPFFVEKNRNYYTTLNDGYFLPQYEKLLEILAEIR</sequence>
<dbReference type="Proteomes" id="UP000505355">
    <property type="component" value="Chromosome"/>
</dbReference>
<organism evidence="1 2">
    <name type="scientific">Mucilaginibacter mali</name>
    <dbReference type="NCBI Taxonomy" id="2740462"/>
    <lineage>
        <taxon>Bacteria</taxon>
        <taxon>Pseudomonadati</taxon>
        <taxon>Bacteroidota</taxon>
        <taxon>Sphingobacteriia</taxon>
        <taxon>Sphingobacteriales</taxon>
        <taxon>Sphingobacteriaceae</taxon>
        <taxon>Mucilaginibacter</taxon>
    </lineage>
</organism>
<proteinExistence type="predicted"/>
<evidence type="ECO:0008006" key="3">
    <source>
        <dbReference type="Google" id="ProtNLM"/>
    </source>
</evidence>
<dbReference type="KEGG" id="mmab:HQ865_11560"/>
<protein>
    <recommendedName>
        <fullName evidence="3">DUF4304 domain-containing protein</fullName>
    </recommendedName>
</protein>
<name>A0A7D4Q3L3_9SPHI</name>
<dbReference type="AlphaFoldDB" id="A0A7D4Q3L3"/>
<dbReference type="RefSeq" id="WP_173415042.1">
    <property type="nucleotide sequence ID" value="NZ_CP054139.1"/>
</dbReference>
<evidence type="ECO:0000313" key="1">
    <source>
        <dbReference type="EMBL" id="QKJ30367.1"/>
    </source>
</evidence>
<keyword evidence="2" id="KW-1185">Reference proteome</keyword>
<gene>
    <name evidence="1" type="ORF">HQ865_11560</name>
</gene>